<dbReference type="Pfam" id="PF06439">
    <property type="entry name" value="3keto-disac_hyd"/>
    <property type="match status" value="1"/>
</dbReference>
<proteinExistence type="predicted"/>
<reference evidence="4 5" key="1">
    <citation type="journal article" date="2020" name="Antonie Van Leeuwenhoek">
        <title>Rhodopirellula heiligendammensis sp. nov., Rhodopirellula pilleata sp. nov., and Rhodopirellula solitaria sp. nov. isolated from natural or artificial marine surfaces in Northern Germany and California, USA, and emended description of the genus Rhodopirellula.</title>
        <authorList>
            <person name="Kallscheuer N."/>
            <person name="Wiegand S."/>
            <person name="Jogler M."/>
            <person name="Boedeker C."/>
            <person name="Peeters S.H."/>
            <person name="Rast P."/>
            <person name="Heuer A."/>
            <person name="Jetten M.S.M."/>
            <person name="Rohde M."/>
            <person name="Jogler C."/>
        </authorList>
    </citation>
    <scope>NUCLEOTIDE SEQUENCE [LARGE SCALE GENOMIC DNA]</scope>
    <source>
        <strain evidence="4 5">Poly21</strain>
    </source>
</reference>
<comment type="caution">
    <text evidence="4">The sequence shown here is derived from an EMBL/GenBank/DDBJ whole genome shotgun (WGS) entry which is preliminary data.</text>
</comment>
<dbReference type="Gene3D" id="2.60.120.560">
    <property type="entry name" value="Exo-inulinase, domain 1"/>
    <property type="match status" value="1"/>
</dbReference>
<organism evidence="4 5">
    <name type="scientific">Allorhodopirellula heiligendammensis</name>
    <dbReference type="NCBI Taxonomy" id="2714739"/>
    <lineage>
        <taxon>Bacteria</taxon>
        <taxon>Pseudomonadati</taxon>
        <taxon>Planctomycetota</taxon>
        <taxon>Planctomycetia</taxon>
        <taxon>Pirellulales</taxon>
        <taxon>Pirellulaceae</taxon>
        <taxon>Allorhodopirellula</taxon>
    </lineage>
</organism>
<gene>
    <name evidence="4" type="ORF">Poly21_44700</name>
</gene>
<keyword evidence="2" id="KW-0732">Signal</keyword>
<feature type="domain" description="3-keto-alpha-glucoside-1,2-lyase/3-keto-2-hydroxy-glucal hydratase" evidence="3">
    <location>
        <begin position="97"/>
        <end position="278"/>
    </location>
</feature>
<evidence type="ECO:0000313" key="4">
    <source>
        <dbReference type="EMBL" id="TWU10565.1"/>
    </source>
</evidence>
<dbReference type="OrthoDB" id="257006at2"/>
<dbReference type="EMBL" id="SJPU01000003">
    <property type="protein sequence ID" value="TWU10565.1"/>
    <property type="molecule type" value="Genomic_DNA"/>
</dbReference>
<dbReference type="GO" id="GO:0016787">
    <property type="term" value="F:hydrolase activity"/>
    <property type="evidence" value="ECO:0007669"/>
    <property type="project" value="InterPro"/>
</dbReference>
<evidence type="ECO:0000259" key="3">
    <source>
        <dbReference type="Pfam" id="PF06439"/>
    </source>
</evidence>
<dbReference type="Proteomes" id="UP000319908">
    <property type="component" value="Unassembled WGS sequence"/>
</dbReference>
<accession>A0A5C6BEG1</accession>
<feature type="compositionally biased region" description="Basic and acidic residues" evidence="1">
    <location>
        <begin position="35"/>
        <end position="45"/>
    </location>
</feature>
<protein>
    <recommendedName>
        <fullName evidence="3">3-keto-alpha-glucoside-1,2-lyase/3-keto-2-hydroxy-glucal hydratase domain-containing protein</fullName>
    </recommendedName>
</protein>
<dbReference type="AlphaFoldDB" id="A0A5C6BEG1"/>
<sequence>MISFKHLSAMKLIFTSLLLFVVALASQTRASDPPNTERGHADAHSGSESTQFPAETSPERDAVAGNRGSRAQQHDWDLHFEDDFSGRSEPGKNYRTGHAMQAGWTVRDSVLVGKQVRDDHGSVIRTEVNFDDIDISFDFRFHGGKSFNFVIDDKNEKSVHAGHICRVSVFPKRLIAGDDKTGSMNLEVREQRKNPALAKQSKAALDALLARTRAAADVDIQPKKWHQLRVRIEGESMNVFLDGEMVIQLKSPGIAHPTKTQFGFTVNGSVIEFDNLRVFQPKVSK</sequence>
<dbReference type="InterPro" id="IPR010496">
    <property type="entry name" value="AL/BT2_dom"/>
</dbReference>
<evidence type="ECO:0000313" key="5">
    <source>
        <dbReference type="Proteomes" id="UP000319908"/>
    </source>
</evidence>
<feature type="signal peptide" evidence="2">
    <location>
        <begin position="1"/>
        <end position="30"/>
    </location>
</feature>
<keyword evidence="5" id="KW-1185">Reference proteome</keyword>
<name>A0A5C6BEG1_9BACT</name>
<evidence type="ECO:0000256" key="2">
    <source>
        <dbReference type="SAM" id="SignalP"/>
    </source>
</evidence>
<feature type="chain" id="PRO_5023123874" description="3-keto-alpha-glucoside-1,2-lyase/3-keto-2-hydroxy-glucal hydratase domain-containing protein" evidence="2">
    <location>
        <begin position="31"/>
        <end position="285"/>
    </location>
</feature>
<feature type="region of interest" description="Disordered" evidence="1">
    <location>
        <begin position="29"/>
        <end position="72"/>
    </location>
</feature>
<evidence type="ECO:0000256" key="1">
    <source>
        <dbReference type="SAM" id="MobiDB-lite"/>
    </source>
</evidence>